<evidence type="ECO:0000313" key="1">
    <source>
        <dbReference type="EMBL" id="PDZ94006.1"/>
    </source>
</evidence>
<sequence>MMYVQCELRKENFVDISWIEEKFAQVGKSVRRKNEQDEWENGWVVTETYGTSNEEHVKKMRDLHKHHRKGTDI</sequence>
<accession>A0A9X6SS52</accession>
<dbReference type="RefSeq" id="WP_098007386.1">
    <property type="nucleotide sequence ID" value="NZ_NUJB01000007.1"/>
</dbReference>
<reference evidence="1 2" key="1">
    <citation type="submission" date="2017-09" db="EMBL/GenBank/DDBJ databases">
        <title>Large-scale bioinformatics analysis of Bacillus genomes uncovers conserved roles of natural products in bacterial physiology.</title>
        <authorList>
            <consortium name="Agbiome Team Llc"/>
            <person name="Bleich R.M."/>
            <person name="Grubbs K.J."/>
            <person name="Santa Maria K.C."/>
            <person name="Allen S.E."/>
            <person name="Farag S."/>
            <person name="Shank E.A."/>
            <person name="Bowers A."/>
        </authorList>
    </citation>
    <scope>NUCLEOTIDE SEQUENCE [LARGE SCALE GENOMIC DNA]</scope>
    <source>
        <strain evidence="1 2">AFS092789</strain>
    </source>
</reference>
<dbReference type="EMBL" id="NVMX01000293">
    <property type="protein sequence ID" value="PDZ94006.1"/>
    <property type="molecule type" value="Genomic_DNA"/>
</dbReference>
<protein>
    <submittedName>
        <fullName evidence="1">Uncharacterized protein</fullName>
    </submittedName>
</protein>
<name>A0A9X6SS52_BACCE</name>
<dbReference type="AlphaFoldDB" id="A0A9X6SS52"/>
<proteinExistence type="predicted"/>
<evidence type="ECO:0000313" key="2">
    <source>
        <dbReference type="Proteomes" id="UP000219922"/>
    </source>
</evidence>
<comment type="caution">
    <text evidence="1">The sequence shown here is derived from an EMBL/GenBank/DDBJ whole genome shotgun (WGS) entry which is preliminary data.</text>
</comment>
<dbReference type="Proteomes" id="UP000219922">
    <property type="component" value="Unassembled WGS sequence"/>
</dbReference>
<organism evidence="1 2">
    <name type="scientific">Bacillus cereus</name>
    <dbReference type="NCBI Taxonomy" id="1396"/>
    <lineage>
        <taxon>Bacteria</taxon>
        <taxon>Bacillati</taxon>
        <taxon>Bacillota</taxon>
        <taxon>Bacilli</taxon>
        <taxon>Bacillales</taxon>
        <taxon>Bacillaceae</taxon>
        <taxon>Bacillus</taxon>
        <taxon>Bacillus cereus group</taxon>
    </lineage>
</organism>
<gene>
    <name evidence="1" type="ORF">CON36_36135</name>
</gene>